<name>A0A382Z481_9ZZZZ</name>
<reference evidence="1" key="1">
    <citation type="submission" date="2018-05" db="EMBL/GenBank/DDBJ databases">
        <authorList>
            <person name="Lanie J.A."/>
            <person name="Ng W.-L."/>
            <person name="Kazmierczak K.M."/>
            <person name="Andrzejewski T.M."/>
            <person name="Davidsen T.M."/>
            <person name="Wayne K.J."/>
            <person name="Tettelin H."/>
            <person name="Glass J.I."/>
            <person name="Rusch D."/>
            <person name="Podicherti R."/>
            <person name="Tsui H.-C.T."/>
            <person name="Winkler M.E."/>
        </authorList>
    </citation>
    <scope>NUCLEOTIDE SEQUENCE</scope>
</reference>
<dbReference type="EMBL" id="UINC01180887">
    <property type="protein sequence ID" value="SVD90307.1"/>
    <property type="molecule type" value="Genomic_DNA"/>
</dbReference>
<evidence type="ECO:0000313" key="1">
    <source>
        <dbReference type="EMBL" id="SVD90307.1"/>
    </source>
</evidence>
<accession>A0A382Z481</accession>
<organism evidence="1">
    <name type="scientific">marine metagenome</name>
    <dbReference type="NCBI Taxonomy" id="408172"/>
    <lineage>
        <taxon>unclassified sequences</taxon>
        <taxon>metagenomes</taxon>
        <taxon>ecological metagenomes</taxon>
    </lineage>
</organism>
<feature type="non-terminal residue" evidence="1">
    <location>
        <position position="73"/>
    </location>
</feature>
<sequence>MKMLSHIKFNPDVLSCLSNLSNDEVYTSPKLANEILDVLPQEVFKSKETTFLNPATKSGAILREIAKRLMEGL</sequence>
<proteinExistence type="predicted"/>
<protein>
    <submittedName>
        <fullName evidence="1">Uncharacterized protein</fullName>
    </submittedName>
</protein>
<dbReference type="AlphaFoldDB" id="A0A382Z481"/>
<gene>
    <name evidence="1" type="ORF">METZ01_LOCUS443161</name>
</gene>